<proteinExistence type="predicted"/>
<organism evidence="1 2">
    <name type="scientific">Bifidobacterium thermophilum</name>
    <dbReference type="NCBI Taxonomy" id="33905"/>
    <lineage>
        <taxon>Bacteria</taxon>
        <taxon>Bacillati</taxon>
        <taxon>Actinomycetota</taxon>
        <taxon>Actinomycetes</taxon>
        <taxon>Bifidobacteriales</taxon>
        <taxon>Bifidobacteriaceae</taxon>
        <taxon>Bifidobacterium</taxon>
    </lineage>
</organism>
<sequence length="122" mass="13381">MPTYTTSDTMVSKTAVARLVADGLAKEWRNPRTGAVRHYIDTDGLGAIIGFEQTYYHTGNISGVRYVDGDGDTVTVAHSRGYRRDDKTFVEDGTVYCSWAPYGAGIAELVARKLGEKEADRV</sequence>
<evidence type="ECO:0000313" key="1">
    <source>
        <dbReference type="EMBL" id="NME61850.1"/>
    </source>
</evidence>
<comment type="caution">
    <text evidence="1">The sequence shown here is derived from an EMBL/GenBank/DDBJ whole genome shotgun (WGS) entry which is preliminary data.</text>
</comment>
<evidence type="ECO:0000313" key="2">
    <source>
        <dbReference type="Proteomes" id="UP000588369"/>
    </source>
</evidence>
<dbReference type="AlphaFoldDB" id="A0A7X9NQR7"/>
<gene>
    <name evidence="1" type="ORF">HF844_03400</name>
</gene>
<name>A0A7X9NQR7_9BIFI</name>
<dbReference type="Proteomes" id="UP000588369">
    <property type="component" value="Unassembled WGS sequence"/>
</dbReference>
<protein>
    <submittedName>
        <fullName evidence="1">Uncharacterized protein</fullName>
    </submittedName>
</protein>
<dbReference type="RefSeq" id="WP_168983951.1">
    <property type="nucleotide sequence ID" value="NZ_JABAGI010000003.1"/>
</dbReference>
<accession>A0A7X9NQR7</accession>
<dbReference type="EMBL" id="JABAGI010000003">
    <property type="protein sequence ID" value="NME61850.1"/>
    <property type="molecule type" value="Genomic_DNA"/>
</dbReference>
<reference evidence="1 2" key="1">
    <citation type="submission" date="2020-04" db="EMBL/GenBank/DDBJ databases">
        <authorList>
            <person name="Hitch T.C.A."/>
            <person name="Wylensek D."/>
            <person name="Clavel T."/>
        </authorList>
    </citation>
    <scope>NUCLEOTIDE SEQUENCE [LARGE SCALE GENOMIC DNA]</scope>
    <source>
        <strain evidence="1 2">BSM-130-P53-3C</strain>
    </source>
</reference>